<keyword evidence="2" id="KW-0238">DNA-binding</keyword>
<sequence length="114" mass="12055">MDLETSAAIFKALGDPQRLRVLHLLAHPPVNACAAPGSVCACDITTHLGLSQPTVSHHMRLLVQAGLVNATRRGKWTVYTLHAPVFEAAEAVLSTLRITASPAPDHRPAVAPAP</sequence>
<dbReference type="GO" id="GO:0003700">
    <property type="term" value="F:DNA-binding transcription factor activity"/>
    <property type="evidence" value="ECO:0007669"/>
    <property type="project" value="InterPro"/>
</dbReference>
<dbReference type="NCBIfam" id="NF033788">
    <property type="entry name" value="HTH_metalloreg"/>
    <property type="match status" value="1"/>
</dbReference>
<keyword evidence="6" id="KW-1185">Reference proteome</keyword>
<dbReference type="AlphaFoldDB" id="A0A221T165"/>
<dbReference type="PROSITE" id="PS00846">
    <property type="entry name" value="HTH_ARSR_1"/>
    <property type="match status" value="1"/>
</dbReference>
<dbReference type="InterPro" id="IPR001845">
    <property type="entry name" value="HTH_ArsR_DNA-bd_dom"/>
</dbReference>
<dbReference type="CDD" id="cd00090">
    <property type="entry name" value="HTH_ARSR"/>
    <property type="match status" value="1"/>
</dbReference>
<evidence type="ECO:0000256" key="2">
    <source>
        <dbReference type="ARBA" id="ARBA00023125"/>
    </source>
</evidence>
<keyword evidence="5" id="KW-0614">Plasmid</keyword>
<dbReference type="InterPro" id="IPR036390">
    <property type="entry name" value="WH_DNA-bd_sf"/>
</dbReference>
<protein>
    <submittedName>
        <fullName evidence="5">Transcriptional regulator</fullName>
    </submittedName>
</protein>
<dbReference type="SMART" id="SM00418">
    <property type="entry name" value="HTH_ARSR"/>
    <property type="match status" value="1"/>
</dbReference>
<evidence type="ECO:0000313" key="6">
    <source>
        <dbReference type="Proteomes" id="UP000259030"/>
    </source>
</evidence>
<keyword evidence="3" id="KW-0804">Transcription</keyword>
<dbReference type="EMBL" id="CP021082">
    <property type="protein sequence ID" value="ASN82610.1"/>
    <property type="molecule type" value="Genomic_DNA"/>
</dbReference>
<evidence type="ECO:0000256" key="1">
    <source>
        <dbReference type="ARBA" id="ARBA00023015"/>
    </source>
</evidence>
<dbReference type="KEGG" id="dfc:DFI_15675"/>
<name>A0A221T165_9DEIO</name>
<dbReference type="InterPro" id="IPR036388">
    <property type="entry name" value="WH-like_DNA-bd_sf"/>
</dbReference>
<dbReference type="Proteomes" id="UP000259030">
    <property type="component" value="Plasmid pDFI1"/>
</dbReference>
<accession>A0A221T165</accession>
<dbReference type="Gene3D" id="1.10.10.10">
    <property type="entry name" value="Winged helix-like DNA-binding domain superfamily/Winged helix DNA-binding domain"/>
    <property type="match status" value="1"/>
</dbReference>
<evidence type="ECO:0000259" key="4">
    <source>
        <dbReference type="PROSITE" id="PS50987"/>
    </source>
</evidence>
<dbReference type="RefSeq" id="WP_027464248.1">
    <property type="nucleotide sequence ID" value="NZ_CP021082.1"/>
</dbReference>
<dbReference type="InterPro" id="IPR018334">
    <property type="entry name" value="ArsR_HTH"/>
</dbReference>
<dbReference type="Pfam" id="PF01022">
    <property type="entry name" value="HTH_5"/>
    <property type="match status" value="1"/>
</dbReference>
<evidence type="ECO:0000256" key="3">
    <source>
        <dbReference type="ARBA" id="ARBA00023163"/>
    </source>
</evidence>
<dbReference type="PANTHER" id="PTHR33154:SF18">
    <property type="entry name" value="ARSENICAL RESISTANCE OPERON REPRESSOR"/>
    <property type="match status" value="1"/>
</dbReference>
<dbReference type="PANTHER" id="PTHR33154">
    <property type="entry name" value="TRANSCRIPTIONAL REGULATOR, ARSR FAMILY"/>
    <property type="match status" value="1"/>
</dbReference>
<keyword evidence="1" id="KW-0805">Transcription regulation</keyword>
<organism evidence="5 6">
    <name type="scientific">Deinococcus ficus</name>
    <dbReference type="NCBI Taxonomy" id="317577"/>
    <lineage>
        <taxon>Bacteria</taxon>
        <taxon>Thermotogati</taxon>
        <taxon>Deinococcota</taxon>
        <taxon>Deinococci</taxon>
        <taxon>Deinococcales</taxon>
        <taxon>Deinococcaceae</taxon>
        <taxon>Deinococcus</taxon>
    </lineage>
</organism>
<gene>
    <name evidence="5" type="ORF">DFI_15675</name>
</gene>
<dbReference type="GO" id="GO:0003677">
    <property type="term" value="F:DNA binding"/>
    <property type="evidence" value="ECO:0007669"/>
    <property type="project" value="UniProtKB-KW"/>
</dbReference>
<proteinExistence type="predicted"/>
<dbReference type="InterPro" id="IPR051081">
    <property type="entry name" value="HTH_MetalResp_TranReg"/>
</dbReference>
<dbReference type="STRING" id="317577.GCA_000419625_03087"/>
<evidence type="ECO:0000313" key="5">
    <source>
        <dbReference type="EMBL" id="ASN82610.1"/>
    </source>
</evidence>
<dbReference type="SUPFAM" id="SSF46785">
    <property type="entry name" value="Winged helix' DNA-binding domain"/>
    <property type="match status" value="1"/>
</dbReference>
<reference evidence="5 6" key="1">
    <citation type="submission" date="2017-05" db="EMBL/GenBank/DDBJ databases">
        <title>The complete genome sequence of Deinococcus ficus isolated from the rhizosphere of the Ficus religiosa L. in Taiwan.</title>
        <authorList>
            <person name="Wu K.-M."/>
            <person name="Liao T.-L."/>
            <person name="Liu Y.-M."/>
            <person name="Young C.-C."/>
            <person name="Tsai S.-F."/>
        </authorList>
    </citation>
    <scope>NUCLEOTIDE SEQUENCE [LARGE SCALE GENOMIC DNA]</scope>
    <source>
        <strain evidence="5 6">CC-FR2-10</strain>
        <plasmid evidence="6">pdfi1</plasmid>
    </source>
</reference>
<dbReference type="InterPro" id="IPR011991">
    <property type="entry name" value="ArsR-like_HTH"/>
</dbReference>
<geneLocation type="plasmid" evidence="6">
    <name>pdfi1</name>
</geneLocation>
<feature type="domain" description="HTH arsR-type" evidence="4">
    <location>
        <begin position="1"/>
        <end position="100"/>
    </location>
</feature>
<dbReference type="PROSITE" id="PS50987">
    <property type="entry name" value="HTH_ARSR_2"/>
    <property type="match status" value="1"/>
</dbReference>